<dbReference type="EMBL" id="RWIC01000544">
    <property type="protein sequence ID" value="TKC42505.1"/>
    <property type="molecule type" value="Genomic_DNA"/>
</dbReference>
<accession>A0A4U1EZY6</accession>
<organism evidence="2 3">
    <name type="scientific">Monodon monoceros</name>
    <name type="common">Narwhal</name>
    <name type="synonym">Ceratodon monodon</name>
    <dbReference type="NCBI Taxonomy" id="40151"/>
    <lineage>
        <taxon>Eukaryota</taxon>
        <taxon>Metazoa</taxon>
        <taxon>Chordata</taxon>
        <taxon>Craniata</taxon>
        <taxon>Vertebrata</taxon>
        <taxon>Euteleostomi</taxon>
        <taxon>Mammalia</taxon>
        <taxon>Eutheria</taxon>
        <taxon>Laurasiatheria</taxon>
        <taxon>Artiodactyla</taxon>
        <taxon>Whippomorpha</taxon>
        <taxon>Cetacea</taxon>
        <taxon>Odontoceti</taxon>
        <taxon>Monodontidae</taxon>
        <taxon>Monodon</taxon>
    </lineage>
</organism>
<protein>
    <submittedName>
        <fullName evidence="2">Uncharacterized protein</fullName>
    </submittedName>
</protein>
<feature type="compositionally biased region" description="Pro residues" evidence="1">
    <location>
        <begin position="173"/>
        <end position="188"/>
    </location>
</feature>
<feature type="compositionally biased region" description="Basic and acidic residues" evidence="1">
    <location>
        <begin position="294"/>
        <end position="305"/>
    </location>
</feature>
<feature type="compositionally biased region" description="Basic and acidic residues" evidence="1">
    <location>
        <begin position="34"/>
        <end position="50"/>
    </location>
</feature>
<feature type="compositionally biased region" description="Low complexity" evidence="1">
    <location>
        <begin position="15"/>
        <end position="30"/>
    </location>
</feature>
<comment type="caution">
    <text evidence="2">The sequence shown here is derived from an EMBL/GenBank/DDBJ whole genome shotgun (WGS) entry which is preliminary data.</text>
</comment>
<dbReference type="AlphaFoldDB" id="A0A4U1EZY6"/>
<dbReference type="Proteomes" id="UP000308365">
    <property type="component" value="Unassembled WGS sequence"/>
</dbReference>
<gene>
    <name evidence="2" type="ORF">EI555_000986</name>
</gene>
<evidence type="ECO:0000256" key="1">
    <source>
        <dbReference type="SAM" id="MobiDB-lite"/>
    </source>
</evidence>
<proteinExistence type="predicted"/>
<reference evidence="3" key="1">
    <citation type="journal article" date="2019" name="IScience">
        <title>Narwhal Genome Reveals Long-Term Low Genetic Diversity despite Current Large Abundance Size.</title>
        <authorList>
            <person name="Westbury M.V."/>
            <person name="Petersen B."/>
            <person name="Garde E."/>
            <person name="Heide-Jorgensen M.P."/>
            <person name="Lorenzen E.D."/>
        </authorList>
    </citation>
    <scope>NUCLEOTIDE SEQUENCE [LARGE SCALE GENOMIC DNA]</scope>
</reference>
<sequence length="325" mass="33609">MVGFKLKIPARPQLSRQGPRPRAGRASPGPLDFQRPRSLRDAPRLGRGVEDPTLSVPVPASRPRATYPAGSLQERGAAGTPGRTALPLPASGEAPGWAGPGRDPDTRPRPAQSSGDPPREPPPGPAKVAGRERDAPGSARSAEAPEARPQSGGREERCRGGSPLSPQASRPGLPSPAREPPRAPPPACLRPGLILGGGAELPRPGGKFDLRTSSVRQALGRRLGTWEVLPSGSRDGSKGRGTPPGGAKSKEEVTLISQPDRGGAPSGPSHPTVPEATVRGIFAPPARTGDPQDAEGRRWGGERIHHPGLSTSLSRLPSPLAAATQ</sequence>
<evidence type="ECO:0000313" key="3">
    <source>
        <dbReference type="Proteomes" id="UP000308365"/>
    </source>
</evidence>
<feature type="compositionally biased region" description="Low complexity" evidence="1">
    <location>
        <begin position="309"/>
        <end position="325"/>
    </location>
</feature>
<evidence type="ECO:0000313" key="2">
    <source>
        <dbReference type="EMBL" id="TKC42505.1"/>
    </source>
</evidence>
<name>A0A4U1EZY6_MONMO</name>
<feature type="region of interest" description="Disordered" evidence="1">
    <location>
        <begin position="1"/>
        <end position="325"/>
    </location>
</feature>